<dbReference type="Pfam" id="PF17167">
    <property type="entry name" value="Glyco_hydro_94"/>
    <property type="match status" value="1"/>
</dbReference>
<name>A0ABV6CR87_9SPHN</name>
<gene>
    <name evidence="2" type="ORF">ACFFJC_03090</name>
</gene>
<dbReference type="EMBL" id="JBHLWK010000006">
    <property type="protein sequence ID" value="MFC0203250.1"/>
    <property type="molecule type" value="Genomic_DNA"/>
</dbReference>
<evidence type="ECO:0000313" key="3">
    <source>
        <dbReference type="Proteomes" id="UP001589798"/>
    </source>
</evidence>
<dbReference type="PANTHER" id="PTHR37469">
    <property type="entry name" value="CELLOBIONIC ACID PHOSPHORYLASE-RELATED"/>
    <property type="match status" value="1"/>
</dbReference>
<reference evidence="2 3" key="1">
    <citation type="submission" date="2024-09" db="EMBL/GenBank/DDBJ databases">
        <authorList>
            <person name="Sun Q."/>
            <person name="Mori K."/>
        </authorList>
    </citation>
    <scope>NUCLEOTIDE SEQUENCE [LARGE SCALE GENOMIC DNA]</scope>
    <source>
        <strain evidence="2 3">CCM 7706</strain>
    </source>
</reference>
<sequence length="85" mass="9165">MTANTPHAAAWLAIAVARNRDGDCAKSLFDWINPIRHASMRESAEYYRTEPYVVAADIAGVPQHLGRGGWTWYTGAAATANGFGA</sequence>
<dbReference type="InterPro" id="IPR052047">
    <property type="entry name" value="GH94_Enzymes"/>
</dbReference>
<keyword evidence="2" id="KW-0378">Hydrolase</keyword>
<proteinExistence type="predicted"/>
<feature type="domain" description="Glycosyl hydrolase 94 catalytic" evidence="1">
    <location>
        <begin position="6"/>
        <end position="80"/>
    </location>
</feature>
<comment type="caution">
    <text evidence="2">The sequence shown here is derived from an EMBL/GenBank/DDBJ whole genome shotgun (WGS) entry which is preliminary data.</text>
</comment>
<keyword evidence="3" id="KW-1185">Reference proteome</keyword>
<evidence type="ECO:0000259" key="1">
    <source>
        <dbReference type="Pfam" id="PF17167"/>
    </source>
</evidence>
<dbReference type="Proteomes" id="UP001589798">
    <property type="component" value="Unassembled WGS sequence"/>
</dbReference>
<evidence type="ECO:0000313" key="2">
    <source>
        <dbReference type="EMBL" id="MFC0203250.1"/>
    </source>
</evidence>
<dbReference type="RefSeq" id="WP_217884239.1">
    <property type="nucleotide sequence ID" value="NZ_JBHLWK010000006.1"/>
</dbReference>
<dbReference type="InterPro" id="IPR033432">
    <property type="entry name" value="GH94_catalytic"/>
</dbReference>
<dbReference type="PANTHER" id="PTHR37469:SF2">
    <property type="entry name" value="CELLOBIONIC ACID PHOSPHORYLASE"/>
    <property type="match status" value="1"/>
</dbReference>
<accession>A0ABV6CR87</accession>
<organism evidence="2 3">
    <name type="scientific">Novosphingobium soli</name>
    <dbReference type="NCBI Taxonomy" id="574956"/>
    <lineage>
        <taxon>Bacteria</taxon>
        <taxon>Pseudomonadati</taxon>
        <taxon>Pseudomonadota</taxon>
        <taxon>Alphaproteobacteria</taxon>
        <taxon>Sphingomonadales</taxon>
        <taxon>Sphingomonadaceae</taxon>
        <taxon>Novosphingobium</taxon>
    </lineage>
</organism>
<dbReference type="GO" id="GO:0016787">
    <property type="term" value="F:hydrolase activity"/>
    <property type="evidence" value="ECO:0007669"/>
    <property type="project" value="UniProtKB-KW"/>
</dbReference>
<protein>
    <submittedName>
        <fullName evidence="2">GH36-type glycosyl hydrolase domain-containing protein</fullName>
    </submittedName>
</protein>